<dbReference type="EMBL" id="LXQA011414406">
    <property type="protein sequence ID" value="MCI96423.1"/>
    <property type="molecule type" value="Genomic_DNA"/>
</dbReference>
<comment type="caution">
    <text evidence="1">The sequence shown here is derived from an EMBL/GenBank/DDBJ whole genome shotgun (WGS) entry which is preliminary data.</text>
</comment>
<name>A0A392W9F5_9FABA</name>
<protein>
    <submittedName>
        <fullName evidence="1">Putative maternal effect embryo arrest protein</fullName>
    </submittedName>
</protein>
<reference evidence="1 2" key="1">
    <citation type="journal article" date="2018" name="Front. Plant Sci.">
        <title>Red Clover (Trifolium pratense) and Zigzag Clover (T. medium) - A Picture of Genomic Similarities and Differences.</title>
        <authorList>
            <person name="Dluhosova J."/>
            <person name="Istvanek J."/>
            <person name="Nedelnik J."/>
            <person name="Repkova J."/>
        </authorList>
    </citation>
    <scope>NUCLEOTIDE SEQUENCE [LARGE SCALE GENOMIC DNA]</scope>
    <source>
        <strain evidence="2">cv. 10/8</strain>
        <tissue evidence="1">Leaf</tissue>
    </source>
</reference>
<dbReference type="Proteomes" id="UP000265520">
    <property type="component" value="Unassembled WGS sequence"/>
</dbReference>
<dbReference type="AlphaFoldDB" id="A0A392W9F5"/>
<sequence>ETGEKLEEPNAAENNELCSFKPQITSVHWGCDGNVRDGDENEKVLGVQACIAEKDKEICRLKELLEI</sequence>
<evidence type="ECO:0000313" key="1">
    <source>
        <dbReference type="EMBL" id="MCI96423.1"/>
    </source>
</evidence>
<accession>A0A392W9F5</accession>
<proteinExistence type="predicted"/>
<keyword evidence="2" id="KW-1185">Reference proteome</keyword>
<feature type="non-terminal residue" evidence="1">
    <location>
        <position position="67"/>
    </location>
</feature>
<organism evidence="1 2">
    <name type="scientific">Trifolium medium</name>
    <dbReference type="NCBI Taxonomy" id="97028"/>
    <lineage>
        <taxon>Eukaryota</taxon>
        <taxon>Viridiplantae</taxon>
        <taxon>Streptophyta</taxon>
        <taxon>Embryophyta</taxon>
        <taxon>Tracheophyta</taxon>
        <taxon>Spermatophyta</taxon>
        <taxon>Magnoliopsida</taxon>
        <taxon>eudicotyledons</taxon>
        <taxon>Gunneridae</taxon>
        <taxon>Pentapetalae</taxon>
        <taxon>rosids</taxon>
        <taxon>fabids</taxon>
        <taxon>Fabales</taxon>
        <taxon>Fabaceae</taxon>
        <taxon>Papilionoideae</taxon>
        <taxon>50 kb inversion clade</taxon>
        <taxon>NPAAA clade</taxon>
        <taxon>Hologalegina</taxon>
        <taxon>IRL clade</taxon>
        <taxon>Trifolieae</taxon>
        <taxon>Trifolium</taxon>
    </lineage>
</organism>
<evidence type="ECO:0000313" key="2">
    <source>
        <dbReference type="Proteomes" id="UP000265520"/>
    </source>
</evidence>
<feature type="non-terminal residue" evidence="1">
    <location>
        <position position="1"/>
    </location>
</feature>